<reference evidence="13" key="2">
    <citation type="submission" date="2021-05" db="EMBL/GenBank/DDBJ databases">
        <title>Pangenome of Leuconostoc gelidum warrants species status for Leuconostoc gelidum subsp. gasicomitatum.</title>
        <authorList>
            <person name="Johansson P."/>
            <person name="Sade E."/>
            <person name="Hultman J."/>
            <person name="Auvinen P."/>
            <person name="Bjorkroth J."/>
        </authorList>
    </citation>
    <scope>NUCLEOTIDE SEQUENCE</scope>
    <source>
        <strain evidence="13">A.21.4</strain>
    </source>
</reference>
<dbReference type="EC" id="2.7.7.18" evidence="10"/>
<dbReference type="HAMAP" id="MF_00244">
    <property type="entry name" value="NaMN_adenylyltr"/>
    <property type="match status" value="1"/>
</dbReference>
<dbReference type="PANTHER" id="PTHR39321">
    <property type="entry name" value="NICOTINATE-NUCLEOTIDE ADENYLYLTRANSFERASE-RELATED"/>
    <property type="match status" value="1"/>
</dbReference>
<comment type="pathway">
    <text evidence="2 10">Cofactor biosynthesis; NAD(+) biosynthesis; deamido-NAD(+) from nicotinate D-ribonucleotide: step 1/1.</text>
</comment>
<protein>
    <recommendedName>
        <fullName evidence="10">Probable nicotinate-nucleotide adenylyltransferase</fullName>
        <ecNumber evidence="10">2.7.7.18</ecNumber>
    </recommendedName>
    <alternativeName>
        <fullName evidence="10">Deamido-NAD(+) diphosphorylase</fullName>
    </alternativeName>
    <alternativeName>
        <fullName evidence="10">Deamido-NAD(+) pyrophosphorylase</fullName>
    </alternativeName>
    <alternativeName>
        <fullName evidence="10">Nicotinate mononucleotide adenylyltransferase</fullName>
        <shortName evidence="10">NaMN adenylyltransferase</shortName>
    </alternativeName>
</protein>
<dbReference type="CDD" id="cd02165">
    <property type="entry name" value="NMNAT"/>
    <property type="match status" value="1"/>
</dbReference>
<evidence type="ECO:0000313" key="14">
    <source>
        <dbReference type="Proteomes" id="UP000199271"/>
    </source>
</evidence>
<evidence type="ECO:0000256" key="3">
    <source>
        <dbReference type="ARBA" id="ARBA00022642"/>
    </source>
</evidence>
<evidence type="ECO:0000256" key="1">
    <source>
        <dbReference type="ARBA" id="ARBA00002324"/>
    </source>
</evidence>
<keyword evidence="14" id="KW-1185">Reference proteome</keyword>
<evidence type="ECO:0000256" key="2">
    <source>
        <dbReference type="ARBA" id="ARBA00005019"/>
    </source>
</evidence>
<evidence type="ECO:0000313" key="12">
    <source>
        <dbReference type="EMBL" id="CUW11847.1"/>
    </source>
</evidence>
<dbReference type="GeneID" id="34300991"/>
<dbReference type="AlphaFoldDB" id="A0A9Q3XUG8"/>
<comment type="catalytic activity">
    <reaction evidence="9 10">
        <text>nicotinate beta-D-ribonucleotide + ATP + H(+) = deamido-NAD(+) + diphosphate</text>
        <dbReference type="Rhea" id="RHEA:22860"/>
        <dbReference type="ChEBI" id="CHEBI:15378"/>
        <dbReference type="ChEBI" id="CHEBI:30616"/>
        <dbReference type="ChEBI" id="CHEBI:33019"/>
        <dbReference type="ChEBI" id="CHEBI:57502"/>
        <dbReference type="ChEBI" id="CHEBI:58437"/>
        <dbReference type="EC" id="2.7.7.18"/>
    </reaction>
</comment>
<dbReference type="Gene3D" id="3.40.50.620">
    <property type="entry name" value="HUPs"/>
    <property type="match status" value="1"/>
</dbReference>
<feature type="domain" description="Cytidyltransferase-like" evidence="11">
    <location>
        <begin position="26"/>
        <end position="181"/>
    </location>
</feature>
<gene>
    <name evidence="10" type="primary">nadD</name>
    <name evidence="12" type="ORF">C122C_0990</name>
    <name evidence="13" type="ORF">KIJ12_06565</name>
</gene>
<evidence type="ECO:0000256" key="10">
    <source>
        <dbReference type="HAMAP-Rule" id="MF_00244"/>
    </source>
</evidence>
<dbReference type="NCBIfam" id="TIGR00482">
    <property type="entry name" value="nicotinate (nicotinamide) nucleotide adenylyltransferase"/>
    <property type="match status" value="1"/>
</dbReference>
<dbReference type="GO" id="GO:0004515">
    <property type="term" value="F:nicotinate-nucleotide adenylyltransferase activity"/>
    <property type="evidence" value="ECO:0007669"/>
    <property type="project" value="UniProtKB-UniRule"/>
</dbReference>
<dbReference type="OMA" id="WIMGADS"/>
<accession>A0A9Q3XUG8</accession>
<dbReference type="Proteomes" id="UP000752647">
    <property type="component" value="Unassembled WGS sequence"/>
</dbReference>
<evidence type="ECO:0000313" key="13">
    <source>
        <dbReference type="EMBL" id="MBZ5962806.1"/>
    </source>
</evidence>
<dbReference type="EMBL" id="FBSY01000007">
    <property type="protein sequence ID" value="CUW11847.1"/>
    <property type="molecule type" value="Genomic_DNA"/>
</dbReference>
<keyword evidence="3 10" id="KW-0662">Pyridine nucleotide biosynthesis</keyword>
<keyword evidence="7 10" id="KW-0067">ATP-binding</keyword>
<dbReference type="NCBIfam" id="NF000841">
    <property type="entry name" value="PRK00071.1-4"/>
    <property type="match status" value="1"/>
</dbReference>
<evidence type="ECO:0000259" key="11">
    <source>
        <dbReference type="Pfam" id="PF01467"/>
    </source>
</evidence>
<evidence type="ECO:0000313" key="15">
    <source>
        <dbReference type="Proteomes" id="UP000752647"/>
    </source>
</evidence>
<comment type="similarity">
    <text evidence="10">Belongs to the NadD family.</text>
</comment>
<evidence type="ECO:0000256" key="7">
    <source>
        <dbReference type="ARBA" id="ARBA00022840"/>
    </source>
</evidence>
<dbReference type="RefSeq" id="WP_013231814.1">
    <property type="nucleotide sequence ID" value="NZ_BPKT01000007.1"/>
</dbReference>
<dbReference type="PANTHER" id="PTHR39321:SF3">
    <property type="entry name" value="PHOSPHOPANTETHEINE ADENYLYLTRANSFERASE"/>
    <property type="match status" value="1"/>
</dbReference>
<dbReference type="GO" id="GO:0009435">
    <property type="term" value="P:NAD+ biosynthetic process"/>
    <property type="evidence" value="ECO:0007669"/>
    <property type="project" value="UniProtKB-UniRule"/>
</dbReference>
<keyword evidence="5 10" id="KW-0548">Nucleotidyltransferase</keyword>
<evidence type="ECO:0000256" key="5">
    <source>
        <dbReference type="ARBA" id="ARBA00022695"/>
    </source>
</evidence>
<comment type="function">
    <text evidence="1 10">Catalyzes the reversible adenylation of nicotinate mononucleotide (NaMN) to nicotinic acid adenine dinucleotide (NaAD).</text>
</comment>
<keyword evidence="8 10" id="KW-0520">NAD</keyword>
<evidence type="ECO:0000256" key="6">
    <source>
        <dbReference type="ARBA" id="ARBA00022741"/>
    </source>
</evidence>
<keyword evidence="6 10" id="KW-0547">Nucleotide-binding</keyword>
<dbReference type="Proteomes" id="UP000199271">
    <property type="component" value="Unassembled WGS sequence"/>
</dbReference>
<reference evidence="12 14" key="1">
    <citation type="submission" date="2015-12" db="EMBL/GenBank/DDBJ databases">
        <authorList>
            <person name="Andreevskaya M."/>
        </authorList>
    </citation>
    <scope>NUCLEOTIDE SEQUENCE [LARGE SCALE GENOMIC DNA]</scope>
    <source>
        <strain evidence="12 14">C122c</strain>
    </source>
</reference>
<dbReference type="GO" id="GO:0005524">
    <property type="term" value="F:ATP binding"/>
    <property type="evidence" value="ECO:0007669"/>
    <property type="project" value="UniProtKB-KW"/>
</dbReference>
<sequence>MNGVYTISTQTQSEVWPNQEKRKIGIFGGTFNPPHIGQLVLAETIGRQLGLEKVFWMPNAQPIDGTHASAISPSNRVQLVKTAIMGNPFFDIELIEVRNGGKSYTYQTMRELVEMHPENDYYFIIGGEKIEKLPTWDHIEELSRLVKFAVGVHGDQKKQAPYPMLWYDVPDIRITSSEIRTKIRMKQSVNYLVPEREALFIAEYNLYRGLYD</sequence>
<dbReference type="EMBL" id="JAHBFI010000016">
    <property type="protein sequence ID" value="MBZ5962806.1"/>
    <property type="molecule type" value="Genomic_DNA"/>
</dbReference>
<name>A0A9Q3XUG8_9LACO</name>
<organism evidence="13 15">
    <name type="scientific">Leuconostoc gasicomitatum</name>
    <dbReference type="NCBI Taxonomy" id="115778"/>
    <lineage>
        <taxon>Bacteria</taxon>
        <taxon>Bacillati</taxon>
        <taxon>Bacillota</taxon>
        <taxon>Bacilli</taxon>
        <taxon>Lactobacillales</taxon>
        <taxon>Lactobacillaceae</taxon>
        <taxon>Leuconostoc</taxon>
        <taxon>Leuconostoc gelidum group</taxon>
    </lineage>
</organism>
<dbReference type="Pfam" id="PF01467">
    <property type="entry name" value="CTP_transf_like"/>
    <property type="match status" value="1"/>
</dbReference>
<comment type="caution">
    <text evidence="13">The sequence shown here is derived from an EMBL/GenBank/DDBJ whole genome shotgun (WGS) entry which is preliminary data.</text>
</comment>
<dbReference type="SUPFAM" id="SSF52374">
    <property type="entry name" value="Nucleotidylyl transferase"/>
    <property type="match status" value="1"/>
</dbReference>
<evidence type="ECO:0000256" key="4">
    <source>
        <dbReference type="ARBA" id="ARBA00022679"/>
    </source>
</evidence>
<dbReference type="InterPro" id="IPR004821">
    <property type="entry name" value="Cyt_trans-like"/>
</dbReference>
<keyword evidence="4 10" id="KW-0808">Transferase</keyword>
<dbReference type="InterPro" id="IPR005248">
    <property type="entry name" value="NadD/NMNAT"/>
</dbReference>
<dbReference type="InterPro" id="IPR014729">
    <property type="entry name" value="Rossmann-like_a/b/a_fold"/>
</dbReference>
<proteinExistence type="inferred from homology"/>
<evidence type="ECO:0000256" key="9">
    <source>
        <dbReference type="ARBA" id="ARBA00048721"/>
    </source>
</evidence>
<evidence type="ECO:0000256" key="8">
    <source>
        <dbReference type="ARBA" id="ARBA00023027"/>
    </source>
</evidence>